<reference evidence="2 3" key="1">
    <citation type="journal article" date="2019" name="Int. J. Syst. Evol. Microbiol.">
        <title>The Global Catalogue of Microorganisms (GCM) 10K type strain sequencing project: providing services to taxonomists for standard genome sequencing and annotation.</title>
        <authorList>
            <consortium name="The Broad Institute Genomics Platform"/>
            <consortium name="The Broad Institute Genome Sequencing Center for Infectious Disease"/>
            <person name="Wu L."/>
            <person name="Ma J."/>
        </authorList>
    </citation>
    <scope>NUCLEOTIDE SEQUENCE [LARGE SCALE GENOMIC DNA]</scope>
    <source>
        <strain evidence="2 3">JCM 12140</strain>
    </source>
</reference>
<dbReference type="PROSITE" id="PS51186">
    <property type="entry name" value="GNAT"/>
    <property type="match status" value="1"/>
</dbReference>
<dbReference type="SUPFAM" id="SSF55729">
    <property type="entry name" value="Acyl-CoA N-acyltransferases (Nat)"/>
    <property type="match status" value="1"/>
</dbReference>
<feature type="domain" description="N-acetyltransferase" evidence="1">
    <location>
        <begin position="19"/>
        <end position="187"/>
    </location>
</feature>
<dbReference type="EMBL" id="BAAAJX010000016">
    <property type="protein sequence ID" value="GAA1494476.1"/>
    <property type="molecule type" value="Genomic_DNA"/>
</dbReference>
<dbReference type="Gene3D" id="3.40.630.30">
    <property type="match status" value="1"/>
</dbReference>
<evidence type="ECO:0000313" key="2">
    <source>
        <dbReference type="EMBL" id="GAA1494476.1"/>
    </source>
</evidence>
<dbReference type="InterPro" id="IPR000182">
    <property type="entry name" value="GNAT_dom"/>
</dbReference>
<keyword evidence="3" id="KW-1185">Reference proteome</keyword>
<sequence>MDLDQVWPLFGLRLITPRLELRPLRDEDLPGLVDVALSGVHDPARMPFGVPWTDAEPTTLAHSLAQYHWKLRSGVSPDSWGVSFTVLHHGTPVGVQELHARRFAARKTVESGSWLALAHQGNGLGTEMRTALLLFSFDHLGAEWAESSAAAWNEASLRVSQKLGYEVNGVSRAQTRADEVVDEVRVRLRREDFARPNWSLTTEGVEAATEFLM</sequence>
<dbReference type="PANTHER" id="PTHR43441:SF11">
    <property type="entry name" value="RIBOSOMAL-PROTEIN-SERINE ACETYLTRANSFERASE"/>
    <property type="match status" value="1"/>
</dbReference>
<proteinExistence type="predicted"/>
<dbReference type="Pfam" id="PF13302">
    <property type="entry name" value="Acetyltransf_3"/>
    <property type="match status" value="1"/>
</dbReference>
<dbReference type="InterPro" id="IPR051908">
    <property type="entry name" value="Ribosomal_N-acetyltransferase"/>
</dbReference>
<dbReference type="RefSeq" id="WP_204607079.1">
    <property type="nucleotide sequence ID" value="NZ_BAAAJX010000016.1"/>
</dbReference>
<accession>A0ABN1ZFE6</accession>
<dbReference type="InterPro" id="IPR016181">
    <property type="entry name" value="Acyl_CoA_acyltransferase"/>
</dbReference>
<gene>
    <name evidence="2" type="ORF">GCM10009627_28220</name>
</gene>
<protein>
    <submittedName>
        <fullName evidence="2">GNAT family protein</fullName>
    </submittedName>
</protein>
<dbReference type="Proteomes" id="UP001501742">
    <property type="component" value="Unassembled WGS sequence"/>
</dbReference>
<evidence type="ECO:0000313" key="3">
    <source>
        <dbReference type="Proteomes" id="UP001501742"/>
    </source>
</evidence>
<dbReference type="PANTHER" id="PTHR43441">
    <property type="entry name" value="RIBOSOMAL-PROTEIN-SERINE ACETYLTRANSFERASE"/>
    <property type="match status" value="1"/>
</dbReference>
<name>A0ABN1ZFE6_9MICO</name>
<organism evidence="2 3">
    <name type="scientific">Curtobacterium herbarum</name>
    <dbReference type="NCBI Taxonomy" id="150122"/>
    <lineage>
        <taxon>Bacteria</taxon>
        <taxon>Bacillati</taxon>
        <taxon>Actinomycetota</taxon>
        <taxon>Actinomycetes</taxon>
        <taxon>Micrococcales</taxon>
        <taxon>Microbacteriaceae</taxon>
        <taxon>Curtobacterium</taxon>
    </lineage>
</organism>
<evidence type="ECO:0000259" key="1">
    <source>
        <dbReference type="PROSITE" id="PS51186"/>
    </source>
</evidence>
<comment type="caution">
    <text evidence="2">The sequence shown here is derived from an EMBL/GenBank/DDBJ whole genome shotgun (WGS) entry which is preliminary data.</text>
</comment>